<feature type="compositionally biased region" description="Polar residues" evidence="1">
    <location>
        <begin position="69"/>
        <end position="78"/>
    </location>
</feature>
<keyword evidence="2" id="KW-1185">Reference proteome</keyword>
<dbReference type="OMA" id="RMASIQF"/>
<proteinExistence type="predicted"/>
<accession>A0A6P4JP73</accession>
<feature type="compositionally biased region" description="Basic and acidic residues" evidence="1">
    <location>
        <begin position="43"/>
        <end position="52"/>
    </location>
</feature>
<feature type="region of interest" description="Disordered" evidence="1">
    <location>
        <begin position="43"/>
        <end position="92"/>
    </location>
</feature>
<dbReference type="OrthoDB" id="7856833at2759"/>
<feature type="compositionally biased region" description="Basic and acidic residues" evidence="1">
    <location>
        <begin position="82"/>
        <end position="92"/>
    </location>
</feature>
<dbReference type="GeneID" id="108084778"/>
<name>A0A6P4JP73_DROKI</name>
<reference evidence="3" key="1">
    <citation type="submission" date="2025-08" db="UniProtKB">
        <authorList>
            <consortium name="RefSeq"/>
        </authorList>
    </citation>
    <scope>IDENTIFICATION</scope>
    <source>
        <strain evidence="3">14028-0561.14</strain>
        <tissue evidence="3">Whole fly</tissue>
    </source>
</reference>
<protein>
    <submittedName>
        <fullName evidence="3">Uncharacterized protein</fullName>
    </submittedName>
</protein>
<sequence length="134" mass="15371">MALADENHLEYVKQVVQDWRESVRERRNMDLYSATSSLVVSEKNMHFTDSKPRGRGNPMGTSERRESSFYHQTFSKGNNPVEIERSEGNTESDRIRVGNDVNLYLHQPVPINNAIRASLQHDAHATSDTKVTRK</sequence>
<gene>
    <name evidence="3" type="primary">LOC108084778</name>
</gene>
<evidence type="ECO:0000313" key="3">
    <source>
        <dbReference type="RefSeq" id="XP_017036588.1"/>
    </source>
</evidence>
<dbReference type="Proteomes" id="UP001652661">
    <property type="component" value="Chromosome 3L"/>
</dbReference>
<evidence type="ECO:0000313" key="2">
    <source>
        <dbReference type="Proteomes" id="UP001652661"/>
    </source>
</evidence>
<dbReference type="AlphaFoldDB" id="A0A6P4JP73"/>
<dbReference type="RefSeq" id="XP_017036588.1">
    <property type="nucleotide sequence ID" value="XM_017181099.3"/>
</dbReference>
<evidence type="ECO:0000256" key="1">
    <source>
        <dbReference type="SAM" id="MobiDB-lite"/>
    </source>
</evidence>
<organism evidence="2 3">
    <name type="scientific">Drosophila kikkawai</name>
    <name type="common">Fruit fly</name>
    <dbReference type="NCBI Taxonomy" id="30033"/>
    <lineage>
        <taxon>Eukaryota</taxon>
        <taxon>Metazoa</taxon>
        <taxon>Ecdysozoa</taxon>
        <taxon>Arthropoda</taxon>
        <taxon>Hexapoda</taxon>
        <taxon>Insecta</taxon>
        <taxon>Pterygota</taxon>
        <taxon>Neoptera</taxon>
        <taxon>Endopterygota</taxon>
        <taxon>Diptera</taxon>
        <taxon>Brachycera</taxon>
        <taxon>Muscomorpha</taxon>
        <taxon>Ephydroidea</taxon>
        <taxon>Drosophilidae</taxon>
        <taxon>Drosophila</taxon>
        <taxon>Sophophora</taxon>
    </lineage>
</organism>